<sequence length="285" mass="32745">MPELDEISYSREATVCAFRDYYRFLVDLYMEETEVIDPPAGGWPTISSEFQRLFGKSDEVIALLHILPYIRESGPSGEWHPPHGSPNCYWADWQSLAEGALRRAEARENSGTNADAALKVQSEGALDDVPAHVVGLTFGDRENKVFLLDPNLGIIHWPESDGGGTHRHNFDEDPSFIEPVYDVDEHVPEEEIEWRNESPAWAITDFFELLKLQYRNLKWIPINSRQVIDIDAHYETSEDGMIPMLQRIYREHGWAPDQSSTYRKQECLEAVKRALAENYPNFEGF</sequence>
<organism evidence="1 2">
    <name type="scientific">Hymenoscyphus fraxineus</name>
    <dbReference type="NCBI Taxonomy" id="746836"/>
    <lineage>
        <taxon>Eukaryota</taxon>
        <taxon>Fungi</taxon>
        <taxon>Dikarya</taxon>
        <taxon>Ascomycota</taxon>
        <taxon>Pezizomycotina</taxon>
        <taxon>Leotiomycetes</taxon>
        <taxon>Helotiales</taxon>
        <taxon>Helotiaceae</taxon>
        <taxon>Hymenoscyphus</taxon>
    </lineage>
</organism>
<dbReference type="AlphaFoldDB" id="A0A9N9LC00"/>
<protein>
    <submittedName>
        <fullName evidence="1">Uncharacterized protein</fullName>
    </submittedName>
</protein>
<comment type="caution">
    <text evidence="1">The sequence shown here is derived from an EMBL/GenBank/DDBJ whole genome shotgun (WGS) entry which is preliminary data.</text>
</comment>
<proteinExistence type="predicted"/>
<name>A0A9N9LC00_9HELO</name>
<dbReference type="EMBL" id="CAJVRL010000115">
    <property type="protein sequence ID" value="CAG8961708.1"/>
    <property type="molecule type" value="Genomic_DNA"/>
</dbReference>
<accession>A0A9N9LC00</accession>
<evidence type="ECO:0000313" key="2">
    <source>
        <dbReference type="Proteomes" id="UP000696280"/>
    </source>
</evidence>
<dbReference type="Proteomes" id="UP000696280">
    <property type="component" value="Unassembled WGS sequence"/>
</dbReference>
<reference evidence="1" key="1">
    <citation type="submission" date="2021-07" db="EMBL/GenBank/DDBJ databases">
        <authorList>
            <person name="Durling M."/>
        </authorList>
    </citation>
    <scope>NUCLEOTIDE SEQUENCE</scope>
</reference>
<dbReference type="OrthoDB" id="5343383at2759"/>
<gene>
    <name evidence="1" type="ORF">HYFRA_00006248</name>
</gene>
<keyword evidence="2" id="KW-1185">Reference proteome</keyword>
<evidence type="ECO:0000313" key="1">
    <source>
        <dbReference type="EMBL" id="CAG8961708.1"/>
    </source>
</evidence>